<dbReference type="Proteomes" id="UP001370490">
    <property type="component" value="Unassembled WGS sequence"/>
</dbReference>
<dbReference type="GO" id="GO:0005886">
    <property type="term" value="C:plasma membrane"/>
    <property type="evidence" value="ECO:0007669"/>
    <property type="project" value="TreeGrafter"/>
</dbReference>
<evidence type="ECO:0000313" key="6">
    <source>
        <dbReference type="Proteomes" id="UP001370490"/>
    </source>
</evidence>
<evidence type="ECO:0000313" key="5">
    <source>
        <dbReference type="EMBL" id="KAK6941507.1"/>
    </source>
</evidence>
<dbReference type="InterPro" id="IPR044839">
    <property type="entry name" value="NDR1-like"/>
</dbReference>
<proteinExistence type="predicted"/>
<protein>
    <submittedName>
        <fullName evidence="5">Late embryogenesis abundant protein, LEA_2 subgroup</fullName>
    </submittedName>
</protein>
<keyword evidence="4" id="KW-1133">Transmembrane helix</keyword>
<feature type="compositionally biased region" description="Low complexity" evidence="3">
    <location>
        <begin position="55"/>
        <end position="74"/>
    </location>
</feature>
<accession>A0AAN8ZL58</accession>
<feature type="compositionally biased region" description="Polar residues" evidence="3">
    <location>
        <begin position="9"/>
        <end position="19"/>
    </location>
</feature>
<comment type="subcellular location">
    <subcellularLocation>
        <location evidence="1">Membrane</location>
    </subcellularLocation>
</comment>
<dbReference type="GO" id="GO:0098542">
    <property type="term" value="P:defense response to other organism"/>
    <property type="evidence" value="ECO:0007669"/>
    <property type="project" value="InterPro"/>
</dbReference>
<evidence type="ECO:0000256" key="3">
    <source>
        <dbReference type="SAM" id="MobiDB-lite"/>
    </source>
</evidence>
<sequence length="303" mass="33707">MHAAKSESDITSLAPSSPRSPKRQHVLYYVQSPSRDSHDDENKSSSSIQPTPAFTTPSDSPSHPHSRTSSAASRVSGNLRFKGFGNYNKRNECHVIEEEDDDYEDHYGKNNHRWCQCLMGLLGFGFLFTLFCLIIWGVSKPYKPQITVESLEVFNFFTCLGSDLTGVPTKMVTLNCSLSMVVYNPATFFGIHVTADPINLMYAELEIAIGKLRRYYQPRESSHTVTANLVGSKVPLYGAGASFQAAENGGGVPVRLDFELQSRGNVVGRLVKTKHRRHVSCPLVIDSSKTKPIKFKKDSCTYD</sequence>
<dbReference type="EMBL" id="JBAMMX010000004">
    <property type="protein sequence ID" value="KAK6941507.1"/>
    <property type="molecule type" value="Genomic_DNA"/>
</dbReference>
<dbReference type="PANTHER" id="PTHR31234">
    <property type="entry name" value="LATE EMBRYOGENESIS ABUNDANT (LEA) HYDROXYPROLINE-RICH GLYCOPROTEIN FAMILY"/>
    <property type="match status" value="1"/>
</dbReference>
<reference evidence="5 6" key="1">
    <citation type="submission" date="2023-12" db="EMBL/GenBank/DDBJ databases">
        <title>A high-quality genome assembly for Dillenia turbinata (Dilleniales).</title>
        <authorList>
            <person name="Chanderbali A."/>
        </authorList>
    </citation>
    <scope>NUCLEOTIDE SEQUENCE [LARGE SCALE GENOMIC DNA]</scope>
    <source>
        <strain evidence="5">LSX21</strain>
        <tissue evidence="5">Leaf</tissue>
    </source>
</reference>
<feature type="compositionally biased region" description="Polar residues" evidence="3">
    <location>
        <begin position="44"/>
        <end position="54"/>
    </location>
</feature>
<keyword evidence="2 4" id="KW-0472">Membrane</keyword>
<organism evidence="5 6">
    <name type="scientific">Dillenia turbinata</name>
    <dbReference type="NCBI Taxonomy" id="194707"/>
    <lineage>
        <taxon>Eukaryota</taxon>
        <taxon>Viridiplantae</taxon>
        <taxon>Streptophyta</taxon>
        <taxon>Embryophyta</taxon>
        <taxon>Tracheophyta</taxon>
        <taxon>Spermatophyta</taxon>
        <taxon>Magnoliopsida</taxon>
        <taxon>eudicotyledons</taxon>
        <taxon>Gunneridae</taxon>
        <taxon>Pentapetalae</taxon>
        <taxon>Dilleniales</taxon>
        <taxon>Dilleniaceae</taxon>
        <taxon>Dillenia</taxon>
    </lineage>
</organism>
<dbReference type="AlphaFoldDB" id="A0AAN8ZL58"/>
<feature type="transmembrane region" description="Helical" evidence="4">
    <location>
        <begin position="117"/>
        <end position="138"/>
    </location>
</feature>
<feature type="region of interest" description="Disordered" evidence="3">
    <location>
        <begin position="1"/>
        <end position="74"/>
    </location>
</feature>
<name>A0AAN8ZL58_9MAGN</name>
<evidence type="ECO:0000256" key="2">
    <source>
        <dbReference type="ARBA" id="ARBA00023136"/>
    </source>
</evidence>
<dbReference type="PANTHER" id="PTHR31234:SF2">
    <property type="entry name" value="OS05G0199100 PROTEIN"/>
    <property type="match status" value="1"/>
</dbReference>
<gene>
    <name evidence="5" type="ORF">RJ641_026884</name>
</gene>
<comment type="caution">
    <text evidence="5">The sequence shown here is derived from an EMBL/GenBank/DDBJ whole genome shotgun (WGS) entry which is preliminary data.</text>
</comment>
<keyword evidence="4" id="KW-0812">Transmembrane</keyword>
<keyword evidence="6" id="KW-1185">Reference proteome</keyword>
<evidence type="ECO:0000256" key="1">
    <source>
        <dbReference type="ARBA" id="ARBA00004370"/>
    </source>
</evidence>
<evidence type="ECO:0000256" key="4">
    <source>
        <dbReference type="SAM" id="Phobius"/>
    </source>
</evidence>